<keyword evidence="1" id="KW-0808">Transferase</keyword>
<dbReference type="Proteomes" id="UP000299102">
    <property type="component" value="Unassembled WGS sequence"/>
</dbReference>
<evidence type="ECO:0000256" key="4">
    <source>
        <dbReference type="ARBA" id="ARBA00022759"/>
    </source>
</evidence>
<keyword evidence="3" id="KW-0540">Nuclease</keyword>
<organism evidence="8 9">
    <name type="scientific">Eumeta variegata</name>
    <name type="common">Bagworm moth</name>
    <name type="synonym">Eumeta japonica</name>
    <dbReference type="NCBI Taxonomy" id="151549"/>
    <lineage>
        <taxon>Eukaryota</taxon>
        <taxon>Metazoa</taxon>
        <taxon>Ecdysozoa</taxon>
        <taxon>Arthropoda</taxon>
        <taxon>Hexapoda</taxon>
        <taxon>Insecta</taxon>
        <taxon>Pterygota</taxon>
        <taxon>Neoptera</taxon>
        <taxon>Endopterygota</taxon>
        <taxon>Lepidoptera</taxon>
        <taxon>Glossata</taxon>
        <taxon>Ditrysia</taxon>
        <taxon>Tineoidea</taxon>
        <taxon>Psychidae</taxon>
        <taxon>Oiketicinae</taxon>
        <taxon>Eumeta</taxon>
    </lineage>
</organism>
<protein>
    <submittedName>
        <fullName evidence="8">Retrovirus-related Pol polyprotein from transposon 17.6</fullName>
    </submittedName>
</protein>
<dbReference type="InterPro" id="IPR050951">
    <property type="entry name" value="Retrovirus_Pol_polyprotein"/>
</dbReference>
<proteinExistence type="predicted"/>
<dbReference type="PANTHER" id="PTHR37984:SF5">
    <property type="entry name" value="PROTEIN NYNRIN-LIKE"/>
    <property type="match status" value="1"/>
</dbReference>
<evidence type="ECO:0000256" key="1">
    <source>
        <dbReference type="ARBA" id="ARBA00022679"/>
    </source>
</evidence>
<dbReference type="STRING" id="151549.A0A4C1ZZ99"/>
<sequence length="255" mass="30096">MEKKNGCIFFKKIKRGTEAIYLECLAIKEAVKYWQYWLIGKHFTVYSDHKPLENMNIKSRIDEELGEFTYYLSQYDFKIKYAPGKDNLEADCLSRNPVLEAVDDTDEQLRIVNLIQLQDVVTDQEKNENIQITGFTPRYLLEGTEVSFLPEELKQSKTAEDWMIARKIAFENSVRSHNYNKKLIDKNRIQHNFNTGDMVYVENGHKLNRRKLDELRIGPYRIEEKISDTIYRINTGHKKLESNLFHITKLIPIPV</sequence>
<evidence type="ECO:0000256" key="3">
    <source>
        <dbReference type="ARBA" id="ARBA00022722"/>
    </source>
</evidence>
<comment type="caution">
    <text evidence="8">The sequence shown here is derived from an EMBL/GenBank/DDBJ whole genome shotgun (WGS) entry which is preliminary data.</text>
</comment>
<keyword evidence="6" id="KW-0695">RNA-directed DNA polymerase</keyword>
<dbReference type="EMBL" id="BGZK01002230">
    <property type="protein sequence ID" value="GBP91995.1"/>
    <property type="molecule type" value="Genomic_DNA"/>
</dbReference>
<name>A0A4C1ZZ99_EUMVA</name>
<keyword evidence="9" id="KW-1185">Reference proteome</keyword>
<keyword evidence="4" id="KW-0255">Endonuclease</keyword>
<dbReference type="AlphaFoldDB" id="A0A4C1ZZ99"/>
<dbReference type="Pfam" id="PF17917">
    <property type="entry name" value="RT_RNaseH"/>
    <property type="match status" value="1"/>
</dbReference>
<dbReference type="OrthoDB" id="8022549at2759"/>
<evidence type="ECO:0000256" key="6">
    <source>
        <dbReference type="ARBA" id="ARBA00022918"/>
    </source>
</evidence>
<accession>A0A4C1ZZ99</accession>
<dbReference type="PANTHER" id="PTHR37984">
    <property type="entry name" value="PROTEIN CBG26694"/>
    <property type="match status" value="1"/>
</dbReference>
<dbReference type="GO" id="GO:0016787">
    <property type="term" value="F:hydrolase activity"/>
    <property type="evidence" value="ECO:0007669"/>
    <property type="project" value="UniProtKB-KW"/>
</dbReference>
<evidence type="ECO:0000313" key="8">
    <source>
        <dbReference type="EMBL" id="GBP91995.1"/>
    </source>
</evidence>
<dbReference type="GO" id="GO:0003964">
    <property type="term" value="F:RNA-directed DNA polymerase activity"/>
    <property type="evidence" value="ECO:0007669"/>
    <property type="project" value="UniProtKB-KW"/>
</dbReference>
<reference evidence="8 9" key="1">
    <citation type="journal article" date="2019" name="Commun. Biol.">
        <title>The bagworm genome reveals a unique fibroin gene that provides high tensile strength.</title>
        <authorList>
            <person name="Kono N."/>
            <person name="Nakamura H."/>
            <person name="Ohtoshi R."/>
            <person name="Tomita M."/>
            <person name="Numata K."/>
            <person name="Arakawa K."/>
        </authorList>
    </citation>
    <scope>NUCLEOTIDE SEQUENCE [LARGE SCALE GENOMIC DNA]</scope>
</reference>
<evidence type="ECO:0000259" key="7">
    <source>
        <dbReference type="Pfam" id="PF17917"/>
    </source>
</evidence>
<dbReference type="InterPro" id="IPR041373">
    <property type="entry name" value="RT_RNaseH"/>
</dbReference>
<dbReference type="SUPFAM" id="SSF56672">
    <property type="entry name" value="DNA/RNA polymerases"/>
    <property type="match status" value="1"/>
</dbReference>
<evidence type="ECO:0000256" key="2">
    <source>
        <dbReference type="ARBA" id="ARBA00022695"/>
    </source>
</evidence>
<evidence type="ECO:0000313" key="9">
    <source>
        <dbReference type="Proteomes" id="UP000299102"/>
    </source>
</evidence>
<dbReference type="InterPro" id="IPR043502">
    <property type="entry name" value="DNA/RNA_pol_sf"/>
</dbReference>
<keyword evidence="2" id="KW-0548">Nucleotidyltransferase</keyword>
<keyword evidence="5" id="KW-0378">Hydrolase</keyword>
<evidence type="ECO:0000256" key="5">
    <source>
        <dbReference type="ARBA" id="ARBA00022801"/>
    </source>
</evidence>
<gene>
    <name evidence="8" type="primary">pol</name>
    <name evidence="8" type="ORF">EVAR_77232_1</name>
</gene>
<dbReference type="GO" id="GO:0004519">
    <property type="term" value="F:endonuclease activity"/>
    <property type="evidence" value="ECO:0007669"/>
    <property type="project" value="UniProtKB-KW"/>
</dbReference>
<feature type="domain" description="Reverse transcriptase RNase H-like" evidence="7">
    <location>
        <begin position="12"/>
        <end position="75"/>
    </location>
</feature>